<reference evidence="8 9" key="1">
    <citation type="submission" date="2014-02" db="EMBL/GenBank/DDBJ databases">
        <title>The genome sequence of the entomopathogenic fungus Metarhizium robertsii ARSEF 2575.</title>
        <authorList>
            <person name="Giuliano Garisto Donzelli B."/>
            <person name="Roe B.A."/>
            <person name="Macmil S.L."/>
            <person name="Krasnoff S.B."/>
            <person name="Gibson D.M."/>
        </authorList>
    </citation>
    <scope>NUCLEOTIDE SEQUENCE [LARGE SCALE GENOMIC DNA]</scope>
    <source>
        <strain evidence="8 9">ARSEF 2575</strain>
    </source>
</reference>
<evidence type="ECO:0000259" key="7">
    <source>
        <dbReference type="PROSITE" id="PS51387"/>
    </source>
</evidence>
<keyword evidence="4" id="KW-0274">FAD</keyword>
<dbReference type="HOGENOM" id="CLU_039420_1_0_1"/>
<dbReference type="Proteomes" id="UP000030151">
    <property type="component" value="Unassembled WGS sequence"/>
</dbReference>
<proteinExistence type="inferred from homology"/>
<protein>
    <submittedName>
        <fullName evidence="8">FAD/FMN-binding dehydrogenase</fullName>
    </submittedName>
</protein>
<name>A0A014PHQ4_9HYPO</name>
<dbReference type="GO" id="GO:0071949">
    <property type="term" value="F:FAD binding"/>
    <property type="evidence" value="ECO:0007669"/>
    <property type="project" value="InterPro"/>
</dbReference>
<evidence type="ECO:0000256" key="3">
    <source>
        <dbReference type="ARBA" id="ARBA00022630"/>
    </source>
</evidence>
<dbReference type="PROSITE" id="PS51387">
    <property type="entry name" value="FAD_PCMH"/>
    <property type="match status" value="1"/>
</dbReference>
<evidence type="ECO:0000256" key="1">
    <source>
        <dbReference type="ARBA" id="ARBA00001974"/>
    </source>
</evidence>
<evidence type="ECO:0000256" key="2">
    <source>
        <dbReference type="ARBA" id="ARBA00005466"/>
    </source>
</evidence>
<dbReference type="OrthoDB" id="4947919at2759"/>
<dbReference type="Gene3D" id="3.30.465.10">
    <property type="match status" value="1"/>
</dbReference>
<gene>
    <name evidence="8" type="ORF">X797_011820</name>
</gene>
<dbReference type="AlphaFoldDB" id="A0A014PHQ4"/>
<dbReference type="SUPFAM" id="SSF56176">
    <property type="entry name" value="FAD-binding/transporter-associated domain-like"/>
    <property type="match status" value="1"/>
</dbReference>
<evidence type="ECO:0000256" key="5">
    <source>
        <dbReference type="ARBA" id="ARBA00023002"/>
    </source>
</evidence>
<dbReference type="InterPro" id="IPR016169">
    <property type="entry name" value="FAD-bd_PCMH_sub2"/>
</dbReference>
<feature type="domain" description="FAD-binding PCMH-type" evidence="7">
    <location>
        <begin position="80"/>
        <end position="252"/>
    </location>
</feature>
<dbReference type="InterPro" id="IPR050416">
    <property type="entry name" value="FAD-linked_Oxidoreductase"/>
</dbReference>
<dbReference type="InterPro" id="IPR006094">
    <property type="entry name" value="Oxid_FAD_bind_N"/>
</dbReference>
<evidence type="ECO:0000313" key="9">
    <source>
        <dbReference type="Proteomes" id="UP000030151"/>
    </source>
</evidence>
<sequence length="521" mass="58297">MLCQRQDNAGAVPTPSPVVNPDASDAANLSDIQSQWCTTSVGCDNFDLNELSALLSRQNIQVHHTRGQLLPTNAQMHDRAAPLPRLVVSPKNEGEVVQTLRAFKRLRLYGRIPLSVKSGGHGYFNGASCTGVMLNLSAMTGRRVDNNTLLLEPGCLLAGTIDMLAKNQKAVPHGDCFGVGAGGHFLTAGWDLILARRLGLGCQSVVGGRVVLWDGTVLEVGDNHAELLYAMRGGAAAGVGVVTKIHLRVIDEPRRAAWRFIRIDKQQLETCVRNNAFANSLGLPRDVSVSFRFHFEPDTTEPVCSFNIVSLLTAEATINVLETHLGQEVSRLVDDTSRWQQRRLLDLRLIPASDHLKKDPTRLADVTQEDLHNNPLDYWTESSTKREMDRSYFTSISYWVRPNCEDMFNDLYHAFEEVPSRHPARERMYALVILGGGRMNELQDQCAMPLGEALARFELHWDDDAKERKWSESFTAKISEILRSVEDPCPGRPYRGDVWIEGQDRDATLYAIFKTYDRRFV</sequence>
<dbReference type="Pfam" id="PF01565">
    <property type="entry name" value="FAD_binding_4"/>
    <property type="match status" value="1"/>
</dbReference>
<dbReference type="GO" id="GO:0016491">
    <property type="term" value="F:oxidoreductase activity"/>
    <property type="evidence" value="ECO:0007669"/>
    <property type="project" value="UniProtKB-KW"/>
</dbReference>
<evidence type="ECO:0000256" key="6">
    <source>
        <dbReference type="SAM" id="MobiDB-lite"/>
    </source>
</evidence>
<comment type="caution">
    <text evidence="8">The sequence shown here is derived from an EMBL/GenBank/DDBJ whole genome shotgun (WGS) entry which is preliminary data.</text>
</comment>
<evidence type="ECO:0000313" key="8">
    <source>
        <dbReference type="EMBL" id="EXU95104.1"/>
    </source>
</evidence>
<feature type="region of interest" description="Disordered" evidence="6">
    <location>
        <begin position="1"/>
        <end position="24"/>
    </location>
</feature>
<dbReference type="InterPro" id="IPR036318">
    <property type="entry name" value="FAD-bd_PCMH-like_sf"/>
</dbReference>
<comment type="cofactor">
    <cofactor evidence="1">
        <name>FAD</name>
        <dbReference type="ChEBI" id="CHEBI:57692"/>
    </cofactor>
</comment>
<dbReference type="EMBL" id="JELW01000103">
    <property type="protein sequence ID" value="EXU95104.1"/>
    <property type="molecule type" value="Genomic_DNA"/>
</dbReference>
<accession>A0A014PHQ4</accession>
<dbReference type="PANTHER" id="PTHR42973">
    <property type="entry name" value="BINDING OXIDOREDUCTASE, PUTATIVE (AFU_ORTHOLOGUE AFUA_1G17690)-RELATED"/>
    <property type="match status" value="1"/>
</dbReference>
<keyword evidence="3" id="KW-0285">Flavoprotein</keyword>
<dbReference type="InterPro" id="IPR016166">
    <property type="entry name" value="FAD-bd_PCMH"/>
</dbReference>
<evidence type="ECO:0000256" key="4">
    <source>
        <dbReference type="ARBA" id="ARBA00022827"/>
    </source>
</evidence>
<dbReference type="PANTHER" id="PTHR42973:SF39">
    <property type="entry name" value="FAD-BINDING PCMH-TYPE DOMAIN-CONTAINING PROTEIN"/>
    <property type="match status" value="1"/>
</dbReference>
<organism evidence="8 9">
    <name type="scientific">Metarhizium robertsii</name>
    <dbReference type="NCBI Taxonomy" id="568076"/>
    <lineage>
        <taxon>Eukaryota</taxon>
        <taxon>Fungi</taxon>
        <taxon>Dikarya</taxon>
        <taxon>Ascomycota</taxon>
        <taxon>Pezizomycotina</taxon>
        <taxon>Sordariomycetes</taxon>
        <taxon>Hypocreomycetidae</taxon>
        <taxon>Hypocreales</taxon>
        <taxon>Clavicipitaceae</taxon>
        <taxon>Metarhizium</taxon>
    </lineage>
</organism>
<dbReference type="eggNOG" id="ENOG502T3UM">
    <property type="taxonomic scope" value="Eukaryota"/>
</dbReference>
<keyword evidence="5" id="KW-0560">Oxidoreductase</keyword>
<comment type="similarity">
    <text evidence="2">Belongs to the oxygen-dependent FAD-linked oxidoreductase family.</text>
</comment>